<evidence type="ECO:0000256" key="1">
    <source>
        <dbReference type="ARBA" id="ARBA00001917"/>
    </source>
</evidence>
<comment type="similarity">
    <text evidence="2">Belongs to the NADH:flavin oxidoreductase/NADH oxidase family.</text>
</comment>
<evidence type="ECO:0000313" key="5">
    <source>
        <dbReference type="EMBL" id="RWZ68139.1"/>
    </source>
</evidence>
<gene>
    <name evidence="5" type="ORF">ELQ92_02565</name>
</gene>
<comment type="caution">
    <text evidence="5">The sequence shown here is derived from an EMBL/GenBank/DDBJ whole genome shotgun (WGS) entry which is preliminary data.</text>
</comment>
<dbReference type="PANTHER" id="PTHR22893:SF91">
    <property type="entry name" value="NADPH DEHYDROGENASE 2-RELATED"/>
    <property type="match status" value="1"/>
</dbReference>
<keyword evidence="6" id="KW-1185">Reference proteome</keyword>
<dbReference type="InterPro" id="IPR013785">
    <property type="entry name" value="Aldolase_TIM"/>
</dbReference>
<dbReference type="Proteomes" id="UP000288603">
    <property type="component" value="Unassembled WGS sequence"/>
</dbReference>
<proteinExistence type="inferred from homology"/>
<dbReference type="RefSeq" id="WP_128497380.1">
    <property type="nucleotide sequence ID" value="NZ_RZNC01000001.1"/>
</dbReference>
<evidence type="ECO:0000256" key="3">
    <source>
        <dbReference type="ARBA" id="ARBA00023002"/>
    </source>
</evidence>
<dbReference type="InterPro" id="IPR045247">
    <property type="entry name" value="Oye-like"/>
</dbReference>
<dbReference type="Gene3D" id="3.20.20.70">
    <property type="entry name" value="Aldolase class I"/>
    <property type="match status" value="1"/>
</dbReference>
<dbReference type="NCBIfam" id="NF007899">
    <property type="entry name" value="PRK10605.1"/>
    <property type="match status" value="1"/>
</dbReference>
<sequence length="365" mass="39814">MPTLHDSLALPAFTATNRIFMAPMTRMRAPEPADIPTELHREYYRQRATAGLIVTEGVQISLEGKGYSGAPGIYTDEQVEAWRAVTDAVHAEGGRIAIQLWHVGRVTHPHVQGGTPGVSASALPFEGRTNIKDADGNVISVDAPTPRALRLDEIPRLLEDYRHATRNARAAGFDMVEIHGANGYLLQQFMSISTNARDDQYGGSMENRARLPLEVVDAVVGEWDAAHVGIRLSPMIKFVGLDDADGMEMGIYMARELADRDLGYLHLVEPDWAGGPELDDEFRTAVRDAFPGIIIAAGSYDRAKGTRVLEGGWADAIAFGRPFIANPDLPERLAVGADLNDVDFSRVYGGDAAGYIDYPVMETVR</sequence>
<dbReference type="FunFam" id="3.20.20.70:FF:000059">
    <property type="entry name" value="N-ethylmaleimide reductase, FMN-linked"/>
    <property type="match status" value="1"/>
</dbReference>
<dbReference type="EMBL" id="RZNC01000001">
    <property type="protein sequence ID" value="RWZ68139.1"/>
    <property type="molecule type" value="Genomic_DNA"/>
</dbReference>
<dbReference type="InterPro" id="IPR001155">
    <property type="entry name" value="OxRdtase_FMN_N"/>
</dbReference>
<reference evidence="5 6" key="1">
    <citation type="submission" date="2018-12" db="EMBL/GenBank/DDBJ databases">
        <authorList>
            <person name="Li F."/>
        </authorList>
    </citation>
    <scope>NUCLEOTIDE SEQUENCE [LARGE SCALE GENOMIC DNA]</scope>
    <source>
        <strain evidence="5 6">8H24J-4-2</strain>
    </source>
</reference>
<dbReference type="GO" id="GO:0010181">
    <property type="term" value="F:FMN binding"/>
    <property type="evidence" value="ECO:0007669"/>
    <property type="project" value="InterPro"/>
</dbReference>
<evidence type="ECO:0000256" key="2">
    <source>
        <dbReference type="ARBA" id="ARBA00005979"/>
    </source>
</evidence>
<dbReference type="GO" id="GO:0005829">
    <property type="term" value="C:cytosol"/>
    <property type="evidence" value="ECO:0007669"/>
    <property type="project" value="TreeGrafter"/>
</dbReference>
<name>A0A444QF11_9MICO</name>
<dbReference type="CDD" id="cd02933">
    <property type="entry name" value="OYE_like_FMN"/>
    <property type="match status" value="1"/>
</dbReference>
<dbReference type="OrthoDB" id="3169239at2"/>
<feature type="domain" description="NADH:flavin oxidoreductase/NADH oxidase N-terminal" evidence="4">
    <location>
        <begin position="14"/>
        <end position="338"/>
    </location>
</feature>
<comment type="cofactor">
    <cofactor evidence="1">
        <name>FMN</name>
        <dbReference type="ChEBI" id="CHEBI:58210"/>
    </cofactor>
</comment>
<dbReference type="Pfam" id="PF00724">
    <property type="entry name" value="Oxidored_FMN"/>
    <property type="match status" value="1"/>
</dbReference>
<dbReference type="AlphaFoldDB" id="A0A444QF11"/>
<dbReference type="PANTHER" id="PTHR22893">
    <property type="entry name" value="NADH OXIDOREDUCTASE-RELATED"/>
    <property type="match status" value="1"/>
</dbReference>
<organism evidence="5 6">
    <name type="scientific">Labedella populi</name>
    <dbReference type="NCBI Taxonomy" id="2498850"/>
    <lineage>
        <taxon>Bacteria</taxon>
        <taxon>Bacillati</taxon>
        <taxon>Actinomycetota</taxon>
        <taxon>Actinomycetes</taxon>
        <taxon>Micrococcales</taxon>
        <taxon>Microbacteriaceae</taxon>
        <taxon>Labedella</taxon>
    </lineage>
</organism>
<protein>
    <submittedName>
        <fullName evidence="5">Alkene reductase</fullName>
    </submittedName>
</protein>
<accession>A0A444QF11</accession>
<dbReference type="GO" id="GO:0016628">
    <property type="term" value="F:oxidoreductase activity, acting on the CH-CH group of donors, NAD or NADP as acceptor"/>
    <property type="evidence" value="ECO:0007669"/>
    <property type="project" value="UniProtKB-ARBA"/>
</dbReference>
<dbReference type="SUPFAM" id="SSF51395">
    <property type="entry name" value="FMN-linked oxidoreductases"/>
    <property type="match status" value="1"/>
</dbReference>
<keyword evidence="3" id="KW-0560">Oxidoreductase</keyword>
<evidence type="ECO:0000259" key="4">
    <source>
        <dbReference type="Pfam" id="PF00724"/>
    </source>
</evidence>
<evidence type="ECO:0000313" key="6">
    <source>
        <dbReference type="Proteomes" id="UP000288603"/>
    </source>
</evidence>